<dbReference type="OrthoDB" id="2111841at2759"/>
<evidence type="ECO:0008006" key="11">
    <source>
        <dbReference type="Google" id="ProtNLM"/>
    </source>
</evidence>
<dbReference type="GO" id="GO:0006508">
    <property type="term" value="P:proteolysis"/>
    <property type="evidence" value="ECO:0007669"/>
    <property type="project" value="UniProtKB-KW"/>
</dbReference>
<feature type="compositionally biased region" description="Basic and acidic residues" evidence="8">
    <location>
        <begin position="55"/>
        <end position="66"/>
    </location>
</feature>
<feature type="compositionally biased region" description="Basic and acidic residues" evidence="8">
    <location>
        <begin position="322"/>
        <end position="334"/>
    </location>
</feature>
<protein>
    <recommendedName>
        <fullName evidence="11">Embryonic stem cell-specific 5-hydroxymethylcytosine-binding protein</fullName>
    </recommendedName>
</protein>
<dbReference type="Proteomes" id="UP000664169">
    <property type="component" value="Unassembled WGS sequence"/>
</dbReference>
<dbReference type="InterPro" id="IPR003738">
    <property type="entry name" value="SRAP"/>
</dbReference>
<dbReference type="Pfam" id="PF02586">
    <property type="entry name" value="SRAP"/>
    <property type="match status" value="1"/>
</dbReference>
<dbReference type="PANTHER" id="PTHR13604:SF0">
    <property type="entry name" value="ABASIC SITE PROCESSING PROTEIN HMCES"/>
    <property type="match status" value="1"/>
</dbReference>
<evidence type="ECO:0000256" key="2">
    <source>
        <dbReference type="ARBA" id="ARBA00022670"/>
    </source>
</evidence>
<keyword evidence="10" id="KW-1185">Reference proteome</keyword>
<keyword evidence="3" id="KW-0227">DNA damage</keyword>
<proteinExistence type="inferred from homology"/>
<evidence type="ECO:0000313" key="9">
    <source>
        <dbReference type="EMBL" id="CAF9917630.1"/>
    </source>
</evidence>
<keyword evidence="4" id="KW-0378">Hydrolase</keyword>
<gene>
    <name evidence="9" type="ORF">GOMPHAMPRED_001334</name>
</gene>
<feature type="compositionally biased region" description="Polar residues" evidence="8">
    <location>
        <begin position="352"/>
        <end position="378"/>
    </location>
</feature>
<dbReference type="PANTHER" id="PTHR13604">
    <property type="entry name" value="DC12-RELATED"/>
    <property type="match status" value="1"/>
</dbReference>
<sequence length="378" mass="42581">MPVDDVQDGDDARETFNFAPGNYGLIYRADVPDIGARAQDATQNASEDGATTTSHMDDGDANKDSTGRPSYKLQAMKWGLIPFWTKRNPDYGSMLKTINCRDDSLMEDRGMWTTMKRGKRCVVVAQGFYEWLKKNGGKEKIPHYTKRKDGQLMCFAGLWDCVQYEGKPNFGSEDKHYTYTIITTDSNEQLKFLHDRMPVILENGSEGLQKWLDPKRTDWTKELQSLLKPSTSELECYPVMKEVGKVGNNSADFIVPVDSSENKQNIVNFFNNAKSPSKSQKRESIKSVKPEQEDKIFNDGDQRKTIDVKRSEDNAPMPGMKRNFEAVDAEKTISKETAATSSESPIKKKLRSATSNNSAIKVTPSKSGNQPITNFFSK</sequence>
<dbReference type="AlphaFoldDB" id="A0A8H3IJB0"/>
<name>A0A8H3IJB0_9LECA</name>
<dbReference type="EMBL" id="CAJPDQ010000012">
    <property type="protein sequence ID" value="CAF9917630.1"/>
    <property type="molecule type" value="Genomic_DNA"/>
</dbReference>
<evidence type="ECO:0000256" key="5">
    <source>
        <dbReference type="ARBA" id="ARBA00023124"/>
    </source>
</evidence>
<comment type="similarity">
    <text evidence="1">Belongs to the SOS response-associated peptidase family.</text>
</comment>
<keyword evidence="2" id="KW-0645">Protease</keyword>
<feature type="compositionally biased region" description="Basic and acidic residues" evidence="8">
    <location>
        <begin position="280"/>
        <end position="313"/>
    </location>
</feature>
<evidence type="ECO:0000256" key="4">
    <source>
        <dbReference type="ARBA" id="ARBA00022801"/>
    </source>
</evidence>
<evidence type="ECO:0000256" key="6">
    <source>
        <dbReference type="ARBA" id="ARBA00023125"/>
    </source>
</evidence>
<accession>A0A8H3IJB0</accession>
<feature type="region of interest" description="Disordered" evidence="8">
    <location>
        <begin position="271"/>
        <end position="378"/>
    </location>
</feature>
<feature type="region of interest" description="Disordered" evidence="8">
    <location>
        <begin position="39"/>
        <end position="68"/>
    </location>
</feature>
<feature type="compositionally biased region" description="Polar residues" evidence="8">
    <location>
        <begin position="40"/>
        <end position="54"/>
    </location>
</feature>
<dbReference type="GO" id="GO:0016829">
    <property type="term" value="F:lyase activity"/>
    <property type="evidence" value="ECO:0007669"/>
    <property type="project" value="UniProtKB-KW"/>
</dbReference>
<dbReference type="GO" id="GO:0003697">
    <property type="term" value="F:single-stranded DNA binding"/>
    <property type="evidence" value="ECO:0007669"/>
    <property type="project" value="InterPro"/>
</dbReference>
<evidence type="ECO:0000256" key="7">
    <source>
        <dbReference type="ARBA" id="ARBA00023239"/>
    </source>
</evidence>
<dbReference type="GO" id="GO:0106300">
    <property type="term" value="P:protein-DNA covalent cross-linking repair"/>
    <property type="evidence" value="ECO:0007669"/>
    <property type="project" value="InterPro"/>
</dbReference>
<dbReference type="Gene3D" id="3.90.1680.10">
    <property type="entry name" value="SOS response associated peptidase-like"/>
    <property type="match status" value="1"/>
</dbReference>
<reference evidence="9" key="1">
    <citation type="submission" date="2021-03" db="EMBL/GenBank/DDBJ databases">
        <authorList>
            <person name="Tagirdzhanova G."/>
        </authorList>
    </citation>
    <scope>NUCLEOTIDE SEQUENCE</scope>
</reference>
<keyword evidence="7" id="KW-0456">Lyase</keyword>
<dbReference type="InterPro" id="IPR036590">
    <property type="entry name" value="SRAP-like"/>
</dbReference>
<evidence type="ECO:0000256" key="8">
    <source>
        <dbReference type="SAM" id="MobiDB-lite"/>
    </source>
</evidence>
<evidence type="ECO:0000256" key="3">
    <source>
        <dbReference type="ARBA" id="ARBA00022763"/>
    </source>
</evidence>
<organism evidence="9 10">
    <name type="scientific">Gomphillus americanus</name>
    <dbReference type="NCBI Taxonomy" id="1940652"/>
    <lineage>
        <taxon>Eukaryota</taxon>
        <taxon>Fungi</taxon>
        <taxon>Dikarya</taxon>
        <taxon>Ascomycota</taxon>
        <taxon>Pezizomycotina</taxon>
        <taxon>Lecanoromycetes</taxon>
        <taxon>OSLEUM clade</taxon>
        <taxon>Ostropomycetidae</taxon>
        <taxon>Ostropales</taxon>
        <taxon>Graphidaceae</taxon>
        <taxon>Gomphilloideae</taxon>
        <taxon>Gomphillus</taxon>
    </lineage>
</organism>
<comment type="caution">
    <text evidence="9">The sequence shown here is derived from an EMBL/GenBank/DDBJ whole genome shotgun (WGS) entry which is preliminary data.</text>
</comment>
<feature type="compositionally biased region" description="Polar residues" evidence="8">
    <location>
        <begin position="335"/>
        <end position="344"/>
    </location>
</feature>
<evidence type="ECO:0000313" key="10">
    <source>
        <dbReference type="Proteomes" id="UP000664169"/>
    </source>
</evidence>
<dbReference type="GO" id="GO:0008233">
    <property type="term" value="F:peptidase activity"/>
    <property type="evidence" value="ECO:0007669"/>
    <property type="project" value="UniProtKB-KW"/>
</dbReference>
<dbReference type="SUPFAM" id="SSF143081">
    <property type="entry name" value="BB1717-like"/>
    <property type="match status" value="1"/>
</dbReference>
<keyword evidence="5" id="KW-0190">Covalent protein-DNA linkage</keyword>
<evidence type="ECO:0000256" key="1">
    <source>
        <dbReference type="ARBA" id="ARBA00008136"/>
    </source>
</evidence>
<keyword evidence="6" id="KW-0238">DNA-binding</keyword>